<organism evidence="5 6">
    <name type="scientific">Coprinellus micaceus</name>
    <name type="common">Glistening ink-cap mushroom</name>
    <name type="synonym">Coprinus micaceus</name>
    <dbReference type="NCBI Taxonomy" id="71717"/>
    <lineage>
        <taxon>Eukaryota</taxon>
        <taxon>Fungi</taxon>
        <taxon>Dikarya</taxon>
        <taxon>Basidiomycota</taxon>
        <taxon>Agaricomycotina</taxon>
        <taxon>Agaricomycetes</taxon>
        <taxon>Agaricomycetidae</taxon>
        <taxon>Agaricales</taxon>
        <taxon>Agaricineae</taxon>
        <taxon>Psathyrellaceae</taxon>
        <taxon>Coprinellus</taxon>
    </lineage>
</organism>
<evidence type="ECO:0000313" key="6">
    <source>
        <dbReference type="Proteomes" id="UP000298030"/>
    </source>
</evidence>
<evidence type="ECO:0000313" key="5">
    <source>
        <dbReference type="EMBL" id="TEB34893.1"/>
    </source>
</evidence>
<evidence type="ECO:0000256" key="3">
    <source>
        <dbReference type="ARBA" id="ARBA00022991"/>
    </source>
</evidence>
<dbReference type="CDD" id="cd00130">
    <property type="entry name" value="PAS"/>
    <property type="match status" value="1"/>
</dbReference>
<name>A0A4Y7TL42_COPMI</name>
<keyword evidence="2" id="KW-0288">FMN</keyword>
<dbReference type="Pfam" id="PF13426">
    <property type="entry name" value="PAS_9"/>
    <property type="match status" value="1"/>
</dbReference>
<comment type="caution">
    <text evidence="5">The sequence shown here is derived from an EMBL/GenBank/DDBJ whole genome shotgun (WGS) entry which is preliminary data.</text>
</comment>
<dbReference type="Gene3D" id="3.30.450.20">
    <property type="entry name" value="PAS domain"/>
    <property type="match status" value="1"/>
</dbReference>
<dbReference type="InterPro" id="IPR000014">
    <property type="entry name" value="PAS"/>
</dbReference>
<dbReference type="InterPro" id="IPR035965">
    <property type="entry name" value="PAS-like_dom_sf"/>
</dbReference>
<evidence type="ECO:0000256" key="2">
    <source>
        <dbReference type="ARBA" id="ARBA00022643"/>
    </source>
</evidence>
<dbReference type="STRING" id="71717.A0A4Y7TL42"/>
<accession>A0A4Y7TL42</accession>
<sequence length="139" mass="15806">MTSPRDPSLHPTIGFDPLSILDRVFSRSNPRIKLGTVDLSCSFVVVDIRHHNHPIIYFSPHFTKLTGYRKEEVLGRNCRFLQSPASQMVSMGQRPNSVSDCAAFYLKNHVAADKECQTIITNYRKDGTEFRNQVTIIPL</sequence>
<feature type="non-terminal residue" evidence="5">
    <location>
        <position position="139"/>
    </location>
</feature>
<dbReference type="PROSITE" id="PS50112">
    <property type="entry name" value="PAS"/>
    <property type="match status" value="1"/>
</dbReference>
<reference evidence="5 6" key="1">
    <citation type="journal article" date="2019" name="Nat. Ecol. Evol.">
        <title>Megaphylogeny resolves global patterns of mushroom evolution.</title>
        <authorList>
            <person name="Varga T."/>
            <person name="Krizsan K."/>
            <person name="Foldi C."/>
            <person name="Dima B."/>
            <person name="Sanchez-Garcia M."/>
            <person name="Sanchez-Ramirez S."/>
            <person name="Szollosi G.J."/>
            <person name="Szarkandi J.G."/>
            <person name="Papp V."/>
            <person name="Albert L."/>
            <person name="Andreopoulos W."/>
            <person name="Angelini C."/>
            <person name="Antonin V."/>
            <person name="Barry K.W."/>
            <person name="Bougher N.L."/>
            <person name="Buchanan P."/>
            <person name="Buyck B."/>
            <person name="Bense V."/>
            <person name="Catcheside P."/>
            <person name="Chovatia M."/>
            <person name="Cooper J."/>
            <person name="Damon W."/>
            <person name="Desjardin D."/>
            <person name="Finy P."/>
            <person name="Geml J."/>
            <person name="Haridas S."/>
            <person name="Hughes K."/>
            <person name="Justo A."/>
            <person name="Karasinski D."/>
            <person name="Kautmanova I."/>
            <person name="Kiss B."/>
            <person name="Kocsube S."/>
            <person name="Kotiranta H."/>
            <person name="LaButti K.M."/>
            <person name="Lechner B.E."/>
            <person name="Liimatainen K."/>
            <person name="Lipzen A."/>
            <person name="Lukacs Z."/>
            <person name="Mihaltcheva S."/>
            <person name="Morgado L.N."/>
            <person name="Niskanen T."/>
            <person name="Noordeloos M.E."/>
            <person name="Ohm R.A."/>
            <person name="Ortiz-Santana B."/>
            <person name="Ovrebo C."/>
            <person name="Racz N."/>
            <person name="Riley R."/>
            <person name="Savchenko A."/>
            <person name="Shiryaev A."/>
            <person name="Soop K."/>
            <person name="Spirin V."/>
            <person name="Szebenyi C."/>
            <person name="Tomsovsky M."/>
            <person name="Tulloss R.E."/>
            <person name="Uehling J."/>
            <person name="Grigoriev I.V."/>
            <person name="Vagvolgyi C."/>
            <person name="Papp T."/>
            <person name="Martin F.M."/>
            <person name="Miettinen O."/>
            <person name="Hibbett D.S."/>
            <person name="Nagy L.G."/>
        </authorList>
    </citation>
    <scope>NUCLEOTIDE SEQUENCE [LARGE SCALE GENOMIC DNA]</scope>
    <source>
        <strain evidence="5 6">FP101781</strain>
    </source>
</reference>
<gene>
    <name evidence="5" type="ORF">FA13DRAFT_1624980</name>
</gene>
<dbReference type="SUPFAM" id="SSF55785">
    <property type="entry name" value="PYP-like sensor domain (PAS domain)"/>
    <property type="match status" value="1"/>
</dbReference>
<protein>
    <recommendedName>
        <fullName evidence="4">PAS domain-containing protein</fullName>
    </recommendedName>
</protein>
<dbReference type="PANTHER" id="PTHR47429">
    <property type="entry name" value="PROTEIN TWIN LOV 1"/>
    <property type="match status" value="1"/>
</dbReference>
<evidence type="ECO:0000256" key="1">
    <source>
        <dbReference type="ARBA" id="ARBA00022630"/>
    </source>
</evidence>
<keyword evidence="1" id="KW-0285">Flavoprotein</keyword>
<dbReference type="PANTHER" id="PTHR47429:SF7">
    <property type="entry name" value="GATA-FACTOR"/>
    <property type="match status" value="1"/>
</dbReference>
<keyword evidence="6" id="KW-1185">Reference proteome</keyword>
<feature type="domain" description="PAS" evidence="4">
    <location>
        <begin position="55"/>
        <end position="77"/>
    </location>
</feature>
<keyword evidence="3" id="KW-0157">Chromophore</keyword>
<dbReference type="OrthoDB" id="447251at2759"/>
<evidence type="ECO:0000259" key="4">
    <source>
        <dbReference type="PROSITE" id="PS50112"/>
    </source>
</evidence>
<dbReference type="NCBIfam" id="TIGR00229">
    <property type="entry name" value="sensory_box"/>
    <property type="match status" value="1"/>
</dbReference>
<dbReference type="GO" id="GO:0005634">
    <property type="term" value="C:nucleus"/>
    <property type="evidence" value="ECO:0007669"/>
    <property type="project" value="TreeGrafter"/>
</dbReference>
<dbReference type="AlphaFoldDB" id="A0A4Y7TL42"/>
<dbReference type="Proteomes" id="UP000298030">
    <property type="component" value="Unassembled WGS sequence"/>
</dbReference>
<dbReference type="EMBL" id="QPFP01000008">
    <property type="protein sequence ID" value="TEB34893.1"/>
    <property type="molecule type" value="Genomic_DNA"/>
</dbReference>
<proteinExistence type="predicted"/>